<gene>
    <name evidence="2" type="ORF">ACFFUR_00235</name>
</gene>
<feature type="compositionally biased region" description="Basic and acidic residues" evidence="1">
    <location>
        <begin position="498"/>
        <end position="509"/>
    </location>
</feature>
<evidence type="ECO:0000313" key="2">
    <source>
        <dbReference type="EMBL" id="MFB9210220.1"/>
    </source>
</evidence>
<name>A0ABV5J1Y6_9BACT</name>
<dbReference type="Pfam" id="PF14099">
    <property type="entry name" value="Polysacc_lyase"/>
    <property type="match status" value="1"/>
</dbReference>
<proteinExistence type="predicted"/>
<feature type="compositionally biased region" description="Acidic residues" evidence="1">
    <location>
        <begin position="277"/>
        <end position="288"/>
    </location>
</feature>
<dbReference type="InterPro" id="IPR025975">
    <property type="entry name" value="Polysacc_lyase"/>
</dbReference>
<evidence type="ECO:0000313" key="3">
    <source>
        <dbReference type="Proteomes" id="UP001589654"/>
    </source>
</evidence>
<dbReference type="EMBL" id="JBHMEW010000005">
    <property type="protein sequence ID" value="MFB9210220.1"/>
    <property type="molecule type" value="Genomic_DNA"/>
</dbReference>
<dbReference type="GO" id="GO:0016829">
    <property type="term" value="F:lyase activity"/>
    <property type="evidence" value="ECO:0007669"/>
    <property type="project" value="UniProtKB-KW"/>
</dbReference>
<keyword evidence="3" id="KW-1185">Reference proteome</keyword>
<feature type="compositionally biased region" description="Low complexity" evidence="1">
    <location>
        <begin position="476"/>
        <end position="487"/>
    </location>
</feature>
<sequence>MNFLNTNLRNIMAASLIGVGMSACDISGLEESNLESEEIYKATSSANLIYFENFEDSDPLSFAHHQYSEDYSFGRAQDPVFEGAYSGRFELRDDDEMASNGTRSEVLFPEQDHNERWYSFSLYLPSDGYKKDSDNDIINQWHQGGGSGSPTTTLRIEDDRFFLKSGPTKEERVDYDIAAVQKDTWNEFVFHIIHSGDSDGLVEVWLNGEQVLNVKGGNLNKDYDLPRWKIGIYKDDWNYDETTDTDLRIMYFDNVRMGDENASFEDMTSGGTSTSSDIEEEPVTESDDSTTPTEGVGLTLINTSSDEPIGQFGTGALITAKSHRLSIVPEFGADQPSSVQFELSGQDNRTSEDDEYPFALNGDDGNGDFWYGEGLYPGDYELVITPYEDGVARASLTYTFTIEEGDENIITEEGVYVTEETTSTVIEEEEITDDSSSTDSTTDDGSTTDSTTDDGSTTDSPDDSTTNNSTDDDTTTDSTDGESTSVEVFEAGNSGKKIKGEAKGHEKNK</sequence>
<accession>A0ABV5J1Y6</accession>
<feature type="region of interest" description="Disordered" evidence="1">
    <location>
        <begin position="262"/>
        <end position="295"/>
    </location>
</feature>
<organism evidence="2 3">
    <name type="scientific">Echinicola jeungdonensis</name>
    <dbReference type="NCBI Taxonomy" id="709343"/>
    <lineage>
        <taxon>Bacteria</taxon>
        <taxon>Pseudomonadati</taxon>
        <taxon>Bacteroidota</taxon>
        <taxon>Cytophagia</taxon>
        <taxon>Cytophagales</taxon>
        <taxon>Cyclobacteriaceae</taxon>
        <taxon>Echinicola</taxon>
    </lineage>
</organism>
<feature type="compositionally biased region" description="Low complexity" evidence="1">
    <location>
        <begin position="434"/>
        <end position="469"/>
    </location>
</feature>
<reference evidence="2 3" key="1">
    <citation type="submission" date="2024-09" db="EMBL/GenBank/DDBJ databases">
        <authorList>
            <person name="Sun Q."/>
            <person name="Mori K."/>
        </authorList>
    </citation>
    <scope>NUCLEOTIDE SEQUENCE [LARGE SCALE GENOMIC DNA]</scope>
    <source>
        <strain evidence="2 3">CECT 7682</strain>
    </source>
</reference>
<comment type="caution">
    <text evidence="2">The sequence shown here is derived from an EMBL/GenBank/DDBJ whole genome shotgun (WGS) entry which is preliminary data.</text>
</comment>
<keyword evidence="2" id="KW-0456">Lyase</keyword>
<dbReference type="Gene3D" id="2.60.120.200">
    <property type="match status" value="1"/>
</dbReference>
<protein>
    <submittedName>
        <fullName evidence="2">Polysaccharide lyase</fullName>
    </submittedName>
</protein>
<dbReference type="RefSeq" id="WP_290249755.1">
    <property type="nucleotide sequence ID" value="NZ_JAUFQT010000002.1"/>
</dbReference>
<dbReference type="Proteomes" id="UP001589654">
    <property type="component" value="Unassembled WGS sequence"/>
</dbReference>
<feature type="region of interest" description="Disordered" evidence="1">
    <location>
        <begin position="418"/>
        <end position="509"/>
    </location>
</feature>
<evidence type="ECO:0000256" key="1">
    <source>
        <dbReference type="SAM" id="MobiDB-lite"/>
    </source>
</evidence>